<dbReference type="EMBL" id="AP018338">
    <property type="protein sequence ID" value="BBA08351.1"/>
    <property type="molecule type" value="Genomic_DNA"/>
</dbReference>
<dbReference type="RefSeq" id="WP_225915778.1">
    <property type="nucleotide sequence ID" value="NZ_AP018338.1"/>
</dbReference>
<name>A0A224A721_STROR</name>
<proteinExistence type="predicted"/>
<dbReference type="Proteomes" id="UP000218665">
    <property type="component" value="Chromosome"/>
</dbReference>
<evidence type="ECO:0000313" key="2">
    <source>
        <dbReference type="Proteomes" id="UP000218665"/>
    </source>
</evidence>
<reference evidence="1 2" key="1">
    <citation type="submission" date="2017-07" db="EMBL/GenBank/DDBJ databases">
        <title>Whole genome sequence of Streptococcus tigurinus, strain osk_001, isolated from post-mortem material.</title>
        <authorList>
            <person name="Yoshizawa H."/>
            <person name="Motooka D."/>
            <person name="Katada R."/>
            <person name="Matsumoto Y."/>
            <person name="Nakamura S."/>
            <person name="Morii E."/>
            <person name="Iida T."/>
            <person name="Matsumoto H."/>
        </authorList>
    </citation>
    <scope>NUCLEOTIDE SEQUENCE [LARGE SCALE GENOMIC DNA]</scope>
    <source>
        <strain evidence="2">osk_001</strain>
    </source>
</reference>
<accession>A0A224A721</accession>
<sequence>MSKELDSLIMRLSIYNITYLVSHDLEALSVLITKFLYPYKIEGNANIILNMLDSSIKEISRENF</sequence>
<protein>
    <submittedName>
        <fullName evidence="1">Uncharacterized protein</fullName>
    </submittedName>
</protein>
<organism evidence="1 2">
    <name type="scientific">Streptococcus oralis subsp. tigurinus</name>
    <dbReference type="NCBI Taxonomy" id="1077464"/>
    <lineage>
        <taxon>Bacteria</taxon>
        <taxon>Bacillati</taxon>
        <taxon>Bacillota</taxon>
        <taxon>Bacilli</taxon>
        <taxon>Lactobacillales</taxon>
        <taxon>Streptococcaceae</taxon>
        <taxon>Streptococcus</taxon>
    </lineage>
</organism>
<evidence type="ECO:0000313" key="1">
    <source>
        <dbReference type="EMBL" id="BBA08351.1"/>
    </source>
</evidence>
<dbReference type="AlphaFoldDB" id="A0A224A721"/>
<gene>
    <name evidence="1" type="ORF">STO1_007470</name>
</gene>